<organism evidence="4 5">
    <name type="scientific">Thermomonas fusca</name>
    <dbReference type="NCBI Taxonomy" id="215690"/>
    <lineage>
        <taxon>Bacteria</taxon>
        <taxon>Pseudomonadati</taxon>
        <taxon>Pseudomonadota</taxon>
        <taxon>Gammaproteobacteria</taxon>
        <taxon>Lysobacterales</taxon>
        <taxon>Lysobacteraceae</taxon>
        <taxon>Thermomonas</taxon>
    </lineage>
</organism>
<protein>
    <submittedName>
        <fullName evidence="4">DUF3999 domain-containing protein</fullName>
    </submittedName>
</protein>
<dbReference type="InterPro" id="IPR025060">
    <property type="entry name" value="DUF3999"/>
</dbReference>
<evidence type="ECO:0000313" key="5">
    <source>
        <dbReference type="Proteomes" id="UP000308508"/>
    </source>
</evidence>
<proteinExistence type="predicted"/>
<name>A0A5R9PI66_9GAMM</name>
<dbReference type="Proteomes" id="UP000308508">
    <property type="component" value="Unassembled WGS sequence"/>
</dbReference>
<dbReference type="EMBL" id="SROY01000001">
    <property type="protein sequence ID" value="TLX23092.1"/>
    <property type="molecule type" value="Genomic_DNA"/>
</dbReference>
<dbReference type="RefSeq" id="WP_138347504.1">
    <property type="nucleotide sequence ID" value="NZ_SROY01000001.1"/>
</dbReference>
<keyword evidence="2" id="KW-0732">Signal</keyword>
<evidence type="ECO:0000256" key="2">
    <source>
        <dbReference type="SAM" id="SignalP"/>
    </source>
</evidence>
<evidence type="ECO:0000256" key="1">
    <source>
        <dbReference type="SAM" id="Phobius"/>
    </source>
</evidence>
<sequence>MKKFAWLLVLPLVAVAAVADDYAARWPLALERPDGGAYRVVLAPDVYRQLQSSDLRDLVVTNAAGQPVATAVFPPDAPLAQAGDSVALAWFPLPGDAGATALDIAAISEVASDGSLRRVELRGANPDAAGDSGFVIDASRLREPVVALRFSWSDSQAFDRGYRVSASDDLRQWREIEPDGRLVQLRNGDRRVIEDRIALPGVRAKYLRLQPNTRQPASLALTSVRAELAGQVAASALQWEQLQGRRVEDRDGVHFEYALAGRFPVEAADVVAAGNSTRGWLLQSRDGDDAAWQTAAAPWVAYRLDSSEGSTRSPPQPLDRLVRDRQWRLQARSDGAQDAPVLRLGYRPEVVLFLAEGQPPFALLAGSARAARPATPLPQLIDTLRAARGRDWQPAVATLGQREELAGAAALRPGTPIDWKRWLLWALLLGGALLVAGFAASLLRKRPPGG</sequence>
<gene>
    <name evidence="4" type="ORF">E5S66_03450</name>
</gene>
<dbReference type="PROSITE" id="PS50022">
    <property type="entry name" value="FA58C_3"/>
    <property type="match status" value="1"/>
</dbReference>
<keyword evidence="5" id="KW-1185">Reference proteome</keyword>
<feature type="signal peptide" evidence="2">
    <location>
        <begin position="1"/>
        <end position="19"/>
    </location>
</feature>
<dbReference type="STRING" id="1123377.GCA_000423885_00922"/>
<comment type="caution">
    <text evidence="4">The sequence shown here is derived from an EMBL/GenBank/DDBJ whole genome shotgun (WGS) entry which is preliminary data.</text>
</comment>
<dbReference type="AlphaFoldDB" id="A0A5R9PI66"/>
<feature type="chain" id="PRO_5024270057" evidence="2">
    <location>
        <begin position="20"/>
        <end position="450"/>
    </location>
</feature>
<feature type="transmembrane region" description="Helical" evidence="1">
    <location>
        <begin position="422"/>
        <end position="443"/>
    </location>
</feature>
<evidence type="ECO:0000313" key="4">
    <source>
        <dbReference type="EMBL" id="TLX23092.1"/>
    </source>
</evidence>
<reference evidence="4 5" key="1">
    <citation type="submission" date="2019-04" db="EMBL/GenBank/DDBJ databases">
        <authorList>
            <person name="Grouzdev D.S."/>
            <person name="Nazina T.N."/>
        </authorList>
    </citation>
    <scope>NUCLEOTIDE SEQUENCE [LARGE SCALE GENOMIC DNA]</scope>
    <source>
        <strain evidence="4 5">SHC 3-19</strain>
    </source>
</reference>
<keyword evidence="1" id="KW-1133">Transmembrane helix</keyword>
<dbReference type="InterPro" id="IPR000421">
    <property type="entry name" value="FA58C"/>
</dbReference>
<evidence type="ECO:0000259" key="3">
    <source>
        <dbReference type="PROSITE" id="PS50022"/>
    </source>
</evidence>
<keyword evidence="1" id="KW-0812">Transmembrane</keyword>
<feature type="domain" description="F5/8 type C" evidence="3">
    <location>
        <begin position="162"/>
        <end position="231"/>
    </location>
</feature>
<accession>A0A5R9PI66</accession>
<dbReference type="Pfam" id="PF13163">
    <property type="entry name" value="DUF3999"/>
    <property type="match status" value="1"/>
</dbReference>
<keyword evidence="1" id="KW-0472">Membrane</keyword>